<dbReference type="AlphaFoldDB" id="Q69KG7"/>
<feature type="compositionally biased region" description="Basic residues" evidence="1">
    <location>
        <begin position="116"/>
        <end position="128"/>
    </location>
</feature>
<name>Q69KG7_ORYSJ</name>
<dbReference type="Proteomes" id="UP000000763">
    <property type="component" value="Chromosome 9"/>
</dbReference>
<reference evidence="3" key="2">
    <citation type="journal article" date="2008" name="Nucleic Acids Res.">
        <title>The rice annotation project database (RAP-DB): 2008 update.</title>
        <authorList>
            <consortium name="The rice annotation project (RAP)"/>
        </authorList>
    </citation>
    <scope>GENOME REANNOTATION</scope>
    <source>
        <strain evidence="3">cv. Nipponbare</strain>
    </source>
</reference>
<evidence type="ECO:0000256" key="1">
    <source>
        <dbReference type="SAM" id="MobiDB-lite"/>
    </source>
</evidence>
<organism evidence="2 3">
    <name type="scientific">Oryza sativa subsp. japonica</name>
    <name type="common">Rice</name>
    <dbReference type="NCBI Taxonomy" id="39947"/>
    <lineage>
        <taxon>Eukaryota</taxon>
        <taxon>Viridiplantae</taxon>
        <taxon>Streptophyta</taxon>
        <taxon>Embryophyta</taxon>
        <taxon>Tracheophyta</taxon>
        <taxon>Spermatophyta</taxon>
        <taxon>Magnoliopsida</taxon>
        <taxon>Liliopsida</taxon>
        <taxon>Poales</taxon>
        <taxon>Poaceae</taxon>
        <taxon>BOP clade</taxon>
        <taxon>Oryzoideae</taxon>
        <taxon>Oryzeae</taxon>
        <taxon>Oryzinae</taxon>
        <taxon>Oryza</taxon>
        <taxon>Oryza sativa</taxon>
    </lineage>
</organism>
<feature type="region of interest" description="Disordered" evidence="1">
    <location>
        <begin position="109"/>
        <end position="154"/>
    </location>
</feature>
<protein>
    <submittedName>
        <fullName evidence="2">Uncharacterized protein</fullName>
    </submittedName>
</protein>
<gene>
    <name evidence="2" type="primary">OSJNBb0066M12.36</name>
</gene>
<sequence>MRRRLQRVHGTNVVDEEDDPLHVEQLAYCDDDGRIKRGYVPGMHVSRYYDTIQRYDITFSKRYYLVSRIRTREGELEWPAVDRPLCSSLTTDPRRPIMFRCCYRRHRAASPPSPTMHRRFSPTRHHRVPSSLPLPVDLPPVGREEEMGAMTDSG</sequence>
<feature type="compositionally biased region" description="Low complexity" evidence="1">
    <location>
        <begin position="129"/>
        <end position="141"/>
    </location>
</feature>
<evidence type="ECO:0000313" key="2">
    <source>
        <dbReference type="EMBL" id="BAD36573.1"/>
    </source>
</evidence>
<reference evidence="3" key="1">
    <citation type="journal article" date="2005" name="Nature">
        <title>The map-based sequence of the rice genome.</title>
        <authorList>
            <consortium name="International rice genome sequencing project (IRGSP)"/>
            <person name="Matsumoto T."/>
            <person name="Wu J."/>
            <person name="Kanamori H."/>
            <person name="Katayose Y."/>
            <person name="Fujisawa M."/>
            <person name="Namiki N."/>
            <person name="Mizuno H."/>
            <person name="Yamamoto K."/>
            <person name="Antonio B.A."/>
            <person name="Baba T."/>
            <person name="Sakata K."/>
            <person name="Nagamura Y."/>
            <person name="Aoki H."/>
            <person name="Arikawa K."/>
            <person name="Arita K."/>
            <person name="Bito T."/>
            <person name="Chiden Y."/>
            <person name="Fujitsuka N."/>
            <person name="Fukunaka R."/>
            <person name="Hamada M."/>
            <person name="Harada C."/>
            <person name="Hayashi A."/>
            <person name="Hijishita S."/>
            <person name="Honda M."/>
            <person name="Hosokawa S."/>
            <person name="Ichikawa Y."/>
            <person name="Idonuma A."/>
            <person name="Iijima M."/>
            <person name="Ikeda M."/>
            <person name="Ikeno M."/>
            <person name="Ito K."/>
            <person name="Ito S."/>
            <person name="Ito T."/>
            <person name="Ito Y."/>
            <person name="Ito Y."/>
            <person name="Iwabuchi A."/>
            <person name="Kamiya K."/>
            <person name="Karasawa W."/>
            <person name="Kurita K."/>
            <person name="Katagiri S."/>
            <person name="Kikuta A."/>
            <person name="Kobayashi H."/>
            <person name="Kobayashi N."/>
            <person name="Machita K."/>
            <person name="Maehara T."/>
            <person name="Masukawa M."/>
            <person name="Mizubayashi T."/>
            <person name="Mukai Y."/>
            <person name="Nagasaki H."/>
            <person name="Nagata Y."/>
            <person name="Naito S."/>
            <person name="Nakashima M."/>
            <person name="Nakama Y."/>
            <person name="Nakamichi Y."/>
            <person name="Nakamura M."/>
            <person name="Meguro A."/>
            <person name="Negishi M."/>
            <person name="Ohta I."/>
            <person name="Ohta T."/>
            <person name="Okamoto M."/>
            <person name="Ono N."/>
            <person name="Saji S."/>
            <person name="Sakaguchi M."/>
            <person name="Sakai K."/>
            <person name="Shibata M."/>
            <person name="Shimokawa T."/>
            <person name="Song J."/>
            <person name="Takazaki Y."/>
            <person name="Terasawa K."/>
            <person name="Tsugane M."/>
            <person name="Tsuji K."/>
            <person name="Ueda S."/>
            <person name="Waki K."/>
            <person name="Yamagata H."/>
            <person name="Yamamoto M."/>
            <person name="Yamamoto S."/>
            <person name="Yamane H."/>
            <person name="Yoshiki S."/>
            <person name="Yoshihara R."/>
            <person name="Yukawa K."/>
            <person name="Zhong H."/>
            <person name="Yano M."/>
            <person name="Yuan Q."/>
            <person name="Ouyang S."/>
            <person name="Liu J."/>
            <person name="Jones K.M."/>
            <person name="Gansberger K."/>
            <person name="Moffat K."/>
            <person name="Hill J."/>
            <person name="Bera J."/>
            <person name="Fadrosh D."/>
            <person name="Jin S."/>
            <person name="Johri S."/>
            <person name="Kim M."/>
            <person name="Overton L."/>
            <person name="Reardon M."/>
            <person name="Tsitrin T."/>
            <person name="Vuong H."/>
            <person name="Weaver B."/>
            <person name="Ciecko A."/>
            <person name="Tallon L."/>
            <person name="Jackson J."/>
            <person name="Pai G."/>
            <person name="Aken S.V."/>
            <person name="Utterback T."/>
            <person name="Reidmuller S."/>
            <person name="Feldblyum T."/>
            <person name="Hsiao J."/>
            <person name="Zismann V."/>
            <person name="Iobst S."/>
            <person name="de Vazeille A.R."/>
            <person name="Buell C.R."/>
            <person name="Ying K."/>
            <person name="Li Y."/>
            <person name="Lu T."/>
            <person name="Huang Y."/>
            <person name="Zhao Q."/>
            <person name="Feng Q."/>
            <person name="Zhang L."/>
            <person name="Zhu J."/>
            <person name="Weng Q."/>
            <person name="Mu J."/>
            <person name="Lu Y."/>
            <person name="Fan D."/>
            <person name="Liu Y."/>
            <person name="Guan J."/>
            <person name="Zhang Y."/>
            <person name="Yu S."/>
            <person name="Liu X."/>
            <person name="Zhang Y."/>
            <person name="Hong G."/>
            <person name="Han B."/>
            <person name="Choisne N."/>
            <person name="Demange N."/>
            <person name="Orjeda G."/>
            <person name="Samain S."/>
            <person name="Cattolico L."/>
            <person name="Pelletier E."/>
            <person name="Couloux A."/>
            <person name="Segurens B."/>
            <person name="Wincker P."/>
            <person name="D'Hont A."/>
            <person name="Scarpelli C."/>
            <person name="Weissenbach J."/>
            <person name="Salanoubat M."/>
            <person name="Quetier F."/>
            <person name="Yu Y."/>
            <person name="Kim H.R."/>
            <person name="Rambo T."/>
            <person name="Currie J."/>
            <person name="Collura K."/>
            <person name="Luo M."/>
            <person name="Yang T."/>
            <person name="Ammiraju J.S.S."/>
            <person name="Engler F."/>
            <person name="Soderlund C."/>
            <person name="Wing R.A."/>
            <person name="Palmer L.E."/>
            <person name="de la Bastide M."/>
            <person name="Spiegel L."/>
            <person name="Nascimento L."/>
            <person name="Zutavern T."/>
            <person name="O'Shaughnessy A."/>
            <person name="Dike S."/>
            <person name="Dedhia N."/>
            <person name="Preston R."/>
            <person name="Balija V."/>
            <person name="McCombie W.R."/>
            <person name="Chow T."/>
            <person name="Chen H."/>
            <person name="Chung M."/>
            <person name="Chen C."/>
            <person name="Shaw J."/>
            <person name="Wu H."/>
            <person name="Hsiao K."/>
            <person name="Chao Y."/>
            <person name="Chu M."/>
            <person name="Cheng C."/>
            <person name="Hour A."/>
            <person name="Lee P."/>
            <person name="Lin S."/>
            <person name="Lin Y."/>
            <person name="Liou J."/>
            <person name="Liu S."/>
            <person name="Hsing Y."/>
            <person name="Raghuvanshi S."/>
            <person name="Mohanty A."/>
            <person name="Bharti A.K."/>
            <person name="Gaur A."/>
            <person name="Gupta V."/>
            <person name="Kumar D."/>
            <person name="Ravi V."/>
            <person name="Vij S."/>
            <person name="Kapur A."/>
            <person name="Khurana P."/>
            <person name="Khurana P."/>
            <person name="Khurana J.P."/>
            <person name="Tyagi A.K."/>
            <person name="Gaikwad K."/>
            <person name="Singh A."/>
            <person name="Dalal V."/>
            <person name="Srivastava S."/>
            <person name="Dixit A."/>
            <person name="Pal A.K."/>
            <person name="Ghazi I.A."/>
            <person name="Yadav M."/>
            <person name="Pandit A."/>
            <person name="Bhargava A."/>
            <person name="Sureshbabu K."/>
            <person name="Batra K."/>
            <person name="Sharma T.R."/>
            <person name="Mohapatra T."/>
            <person name="Singh N.K."/>
            <person name="Messing J."/>
            <person name="Nelson A.B."/>
            <person name="Fuks G."/>
            <person name="Kavchok S."/>
            <person name="Keizer G."/>
            <person name="Linton E."/>
            <person name="Llaca V."/>
            <person name="Song R."/>
            <person name="Tanyolac B."/>
            <person name="Young S."/>
            <person name="Ho-Il K."/>
            <person name="Hahn J.H."/>
            <person name="Sangsakoo G."/>
            <person name="Vanavichit A."/>
            <person name="de Mattos Luiz.A.T."/>
            <person name="Zimmer P.D."/>
            <person name="Malone G."/>
            <person name="Dellagostin O."/>
            <person name="de Oliveira A.C."/>
            <person name="Bevan M."/>
            <person name="Bancroft I."/>
            <person name="Minx P."/>
            <person name="Cordum H."/>
            <person name="Wilson R."/>
            <person name="Cheng Z."/>
            <person name="Jin W."/>
            <person name="Jiang J."/>
            <person name="Leong S.A."/>
            <person name="Iwama H."/>
            <person name="Gojobori T."/>
            <person name="Itoh T."/>
            <person name="Niimura Y."/>
            <person name="Fujii Y."/>
            <person name="Habara T."/>
            <person name="Sakai H."/>
            <person name="Sato Y."/>
            <person name="Wilson G."/>
            <person name="Kumar K."/>
            <person name="McCouch S."/>
            <person name="Juretic N."/>
            <person name="Hoen D."/>
            <person name="Wright S."/>
            <person name="Bruskiewich R."/>
            <person name="Bureau T."/>
            <person name="Miyao A."/>
            <person name="Hirochika H."/>
            <person name="Nishikawa T."/>
            <person name="Kadowaki K."/>
            <person name="Sugiura M."/>
            <person name="Burr B."/>
            <person name="Sasaki T."/>
        </authorList>
    </citation>
    <scope>NUCLEOTIDE SEQUENCE [LARGE SCALE GENOMIC DNA]</scope>
    <source>
        <strain evidence="3">cv. Nipponbare</strain>
    </source>
</reference>
<accession>Q69KG7</accession>
<dbReference type="EMBL" id="AP005916">
    <property type="protein sequence ID" value="BAD36573.1"/>
    <property type="molecule type" value="Genomic_DNA"/>
</dbReference>
<evidence type="ECO:0000313" key="3">
    <source>
        <dbReference type="Proteomes" id="UP000000763"/>
    </source>
</evidence>
<proteinExistence type="predicted"/>